<keyword evidence="6" id="KW-0915">Sodium</keyword>
<feature type="region of interest" description="Disordered" evidence="10">
    <location>
        <begin position="1204"/>
        <end position="1232"/>
    </location>
</feature>
<feature type="compositionally biased region" description="Polar residues" evidence="10">
    <location>
        <begin position="1209"/>
        <end position="1224"/>
    </location>
</feature>
<dbReference type="GO" id="GO:0051453">
    <property type="term" value="P:regulation of intracellular pH"/>
    <property type="evidence" value="ECO:0007669"/>
    <property type="project" value="TreeGrafter"/>
</dbReference>
<dbReference type="GO" id="GO:0098719">
    <property type="term" value="P:sodium ion import across plasma membrane"/>
    <property type="evidence" value="ECO:0007669"/>
    <property type="project" value="TreeGrafter"/>
</dbReference>
<name>A0A7S3K2N2_9STRA</name>
<dbReference type="InterPro" id="IPR036398">
    <property type="entry name" value="CA_dom_sf"/>
</dbReference>
<evidence type="ECO:0000256" key="7">
    <source>
        <dbReference type="ARBA" id="ARBA00023065"/>
    </source>
</evidence>
<feature type="transmembrane region" description="Helical" evidence="11">
    <location>
        <begin position="640"/>
        <end position="657"/>
    </location>
</feature>
<gene>
    <name evidence="14" type="ORF">ALAG00032_LOCUS11529</name>
</gene>
<evidence type="ECO:0000256" key="11">
    <source>
        <dbReference type="SAM" id="Phobius"/>
    </source>
</evidence>
<dbReference type="Pfam" id="PF00194">
    <property type="entry name" value="Carb_anhydrase"/>
    <property type="match status" value="1"/>
</dbReference>
<evidence type="ECO:0000256" key="3">
    <source>
        <dbReference type="ARBA" id="ARBA00022475"/>
    </source>
</evidence>
<keyword evidence="8 11" id="KW-0472">Membrane</keyword>
<feature type="transmembrane region" description="Helical" evidence="11">
    <location>
        <begin position="699"/>
        <end position="718"/>
    </location>
</feature>
<feature type="transmembrane region" description="Helical" evidence="11">
    <location>
        <begin position="471"/>
        <end position="489"/>
    </location>
</feature>
<feature type="transmembrane region" description="Helical" evidence="11">
    <location>
        <begin position="403"/>
        <end position="421"/>
    </location>
</feature>
<dbReference type="InterPro" id="IPR006153">
    <property type="entry name" value="Cation/H_exchanger_TM"/>
</dbReference>
<comment type="subcellular location">
    <subcellularLocation>
        <location evidence="1">Cell membrane</location>
        <topology evidence="1">Multi-pass membrane protein</topology>
    </subcellularLocation>
</comment>
<proteinExistence type="predicted"/>
<keyword evidence="3" id="KW-1003">Cell membrane</keyword>
<dbReference type="GO" id="GO:0015385">
    <property type="term" value="F:sodium:proton antiporter activity"/>
    <property type="evidence" value="ECO:0007669"/>
    <property type="project" value="InterPro"/>
</dbReference>
<feature type="transmembrane region" description="Helical" evidence="11">
    <location>
        <begin position="609"/>
        <end position="628"/>
    </location>
</feature>
<keyword evidence="9" id="KW-0739">Sodium transport</keyword>
<evidence type="ECO:0000256" key="1">
    <source>
        <dbReference type="ARBA" id="ARBA00004651"/>
    </source>
</evidence>
<feature type="transmembrane region" description="Helical" evidence="11">
    <location>
        <begin position="433"/>
        <end position="451"/>
    </location>
</feature>
<evidence type="ECO:0000313" key="14">
    <source>
        <dbReference type="EMBL" id="CAE0370750.1"/>
    </source>
</evidence>
<feature type="transmembrane region" description="Helical" evidence="11">
    <location>
        <begin position="730"/>
        <end position="750"/>
    </location>
</feature>
<dbReference type="InterPro" id="IPR001148">
    <property type="entry name" value="CA_dom"/>
</dbReference>
<dbReference type="InterPro" id="IPR018422">
    <property type="entry name" value="Cation/H_exchanger_CPA1"/>
</dbReference>
<protein>
    <recommendedName>
        <fullName evidence="13">Alpha-carbonic anhydrase domain-containing protein</fullName>
    </recommendedName>
</protein>
<feature type="chain" id="PRO_5031538793" description="Alpha-carbonic anhydrase domain-containing protein" evidence="12">
    <location>
        <begin position="22"/>
        <end position="1232"/>
    </location>
</feature>
<dbReference type="PANTHER" id="PTHR10110:SF86">
    <property type="entry name" value="SODIUM_HYDROGEN EXCHANGER 7"/>
    <property type="match status" value="1"/>
</dbReference>
<feature type="domain" description="Alpha-carbonic anhydrase" evidence="13">
    <location>
        <begin position="113"/>
        <end position="430"/>
    </location>
</feature>
<keyword evidence="12" id="KW-0732">Signal</keyword>
<organism evidence="14">
    <name type="scientific">Aureoumbra lagunensis</name>
    <dbReference type="NCBI Taxonomy" id="44058"/>
    <lineage>
        <taxon>Eukaryota</taxon>
        <taxon>Sar</taxon>
        <taxon>Stramenopiles</taxon>
        <taxon>Ochrophyta</taxon>
        <taxon>Pelagophyceae</taxon>
        <taxon>Pelagomonadales</taxon>
        <taxon>Aureoumbra</taxon>
    </lineage>
</organism>
<keyword evidence="2" id="KW-0813">Transport</keyword>
<feature type="transmembrane region" description="Helical" evidence="11">
    <location>
        <begin position="501"/>
        <end position="526"/>
    </location>
</feature>
<dbReference type="GO" id="GO:0015386">
    <property type="term" value="F:potassium:proton antiporter activity"/>
    <property type="evidence" value="ECO:0007669"/>
    <property type="project" value="TreeGrafter"/>
</dbReference>
<dbReference type="CDD" id="cd00326">
    <property type="entry name" value="alpha_CA"/>
    <property type="match status" value="1"/>
</dbReference>
<dbReference type="GO" id="GO:0005886">
    <property type="term" value="C:plasma membrane"/>
    <property type="evidence" value="ECO:0007669"/>
    <property type="project" value="UniProtKB-SubCell"/>
</dbReference>
<dbReference type="AlphaFoldDB" id="A0A7S3K2N2"/>
<dbReference type="EMBL" id="HBIJ01017331">
    <property type="protein sequence ID" value="CAE0370750.1"/>
    <property type="molecule type" value="Transcribed_RNA"/>
</dbReference>
<dbReference type="Gene3D" id="6.10.140.1330">
    <property type="match status" value="1"/>
</dbReference>
<evidence type="ECO:0000256" key="2">
    <source>
        <dbReference type="ARBA" id="ARBA00022448"/>
    </source>
</evidence>
<feature type="transmembrane region" description="Helical" evidence="11">
    <location>
        <begin position="770"/>
        <end position="788"/>
    </location>
</feature>
<dbReference type="SUPFAM" id="SSF51069">
    <property type="entry name" value="Carbonic anhydrase"/>
    <property type="match status" value="1"/>
</dbReference>
<evidence type="ECO:0000256" key="4">
    <source>
        <dbReference type="ARBA" id="ARBA00022692"/>
    </source>
</evidence>
<sequence length="1232" mass="138147">MSAKKMMVLLMLVMSPAVVYSQGRRGWKELRNNRNNMVQLWEPIPMWNNFRELQPIGDWRTIYRSPAASDQCLSECSREENGDSNACYRGERSRTRRRREYTTFFGATYADQRRWDNFVHPNEEGDRWINECGTGPGGPTQWGESPIQINPFETVQLEEGQVDLQVHGFDIRRTRPFVSNTGHSIQVTICGQNVDDCDAVVTASDWPCKVHGANCGNDTYTLHQFHFHFGEDETKGSEHQMCGSPRMAEMHMVLLNKRWVAEENPVPWDLDNPERGTRLMVLGSMIMAYEDAPANEWFQPILDAVYFPEPRQSGQGKKRDFRDQGLAYFANTSGPSQGPIYLDKLLPAEWNTKYYTYAGGLTTPPCSQIATWFIFENAVVWSMDQLKQLRKATTFYHFSHVHHHGYTAILYLCVMLIIGTLTKQMLVRYAPTIPYPMVVMLWGAVINWFASIENDGQLNPMQMSIRMWSNIDGHIVLYVWLPILLFGDVIKLNFHTMVQTFWQACMLAGPGVLLSTILTGLVVQYLYLDWSWSFSLAIGSLLSATDPIAVLTLMKELGAPKGLTYQISGESLFNDGTSVILFTVFFDMSRHRRGQYASVARLIRIITRMIFFSPCLGILVGAIAVYWMKKASRRHSKTDALVQLSVLLVAAYLGFFLSDNSKIGQASGILTTVACAAVISFRAWPFIVSREAIENVWATAEHVLITMIFSVVGILMSRAKLSQNVNGRDVLNCIILYLAVFAIRAVVVFVCRPFMNCMGPHKVTNKESVFLIWGGLRGVIAIALVLFVKSVQSGSNRTWPHDRDQQAEQITFLVGGVVFLTLLVNAPTARPMLKCFGLVYGTAADKYKLQIVDHVMMRIVRAAEDAYEATCLKLKHDAVDIIRHCSLLERLNDSSRATPNQLALTDGALKANAKTEQPVLAIAGTVNDEDVGFTLDMIQEHQSKANGVQDLDKLPALREVFLRVVQAQYWAMIKSGELPRKSYDTLVLIQSIDKAQDKLEEPLHDLLIVREGLAQAHGQCSGPAESCATCIDSCTPSSFTATSEFAYKVYFESSESAYIMMRAFIQAHGRAQVIFSKTMFGSTTAMDRAEELTILAESAQQVNEALELSADSSDNLRSIVKSKIVGEAVLESAREALYKCTEDGLLSEEDAKPVTAKLDADEHALRLARKDLSMQIAKAASQEDRAISLRKNISNNSLRSFHEVESHADNSSNHGDSISISYRHTNTHDDFA</sequence>
<dbReference type="Gene3D" id="3.10.200.10">
    <property type="entry name" value="Alpha carbonic anhydrase"/>
    <property type="match status" value="1"/>
</dbReference>
<feature type="transmembrane region" description="Helical" evidence="11">
    <location>
        <begin position="669"/>
        <end position="687"/>
    </location>
</feature>
<evidence type="ECO:0000256" key="6">
    <source>
        <dbReference type="ARBA" id="ARBA00023053"/>
    </source>
</evidence>
<keyword evidence="5 11" id="KW-1133">Transmembrane helix</keyword>
<dbReference type="PANTHER" id="PTHR10110">
    <property type="entry name" value="SODIUM/HYDROGEN EXCHANGER"/>
    <property type="match status" value="1"/>
</dbReference>
<keyword evidence="7" id="KW-0406">Ion transport</keyword>
<dbReference type="SMART" id="SM01057">
    <property type="entry name" value="Carb_anhydrase"/>
    <property type="match status" value="1"/>
</dbReference>
<evidence type="ECO:0000256" key="8">
    <source>
        <dbReference type="ARBA" id="ARBA00023136"/>
    </source>
</evidence>
<dbReference type="PROSITE" id="PS51144">
    <property type="entry name" value="ALPHA_CA_2"/>
    <property type="match status" value="1"/>
</dbReference>
<evidence type="ECO:0000256" key="9">
    <source>
        <dbReference type="ARBA" id="ARBA00023201"/>
    </source>
</evidence>
<evidence type="ECO:0000256" key="10">
    <source>
        <dbReference type="SAM" id="MobiDB-lite"/>
    </source>
</evidence>
<evidence type="ECO:0000256" key="12">
    <source>
        <dbReference type="SAM" id="SignalP"/>
    </source>
</evidence>
<evidence type="ECO:0000256" key="5">
    <source>
        <dbReference type="ARBA" id="ARBA00022989"/>
    </source>
</evidence>
<dbReference type="Pfam" id="PF00999">
    <property type="entry name" value="Na_H_Exchanger"/>
    <property type="match status" value="1"/>
</dbReference>
<feature type="transmembrane region" description="Helical" evidence="11">
    <location>
        <begin position="809"/>
        <end position="826"/>
    </location>
</feature>
<reference evidence="14" key="1">
    <citation type="submission" date="2021-01" db="EMBL/GenBank/DDBJ databases">
        <authorList>
            <person name="Corre E."/>
            <person name="Pelletier E."/>
            <person name="Niang G."/>
            <person name="Scheremetjew M."/>
            <person name="Finn R."/>
            <person name="Kale V."/>
            <person name="Holt S."/>
            <person name="Cochrane G."/>
            <person name="Meng A."/>
            <person name="Brown T."/>
            <person name="Cohen L."/>
        </authorList>
    </citation>
    <scope>NUCLEOTIDE SEQUENCE</scope>
    <source>
        <strain evidence="14">CCMP1510</strain>
    </source>
</reference>
<keyword evidence="4 11" id="KW-0812">Transmembrane</keyword>
<accession>A0A7S3K2N2</accession>
<evidence type="ECO:0000259" key="13">
    <source>
        <dbReference type="PROSITE" id="PS51144"/>
    </source>
</evidence>
<feature type="signal peptide" evidence="12">
    <location>
        <begin position="1"/>
        <end position="21"/>
    </location>
</feature>